<dbReference type="AlphaFoldDB" id="A0A5N5E5D5"/>
<dbReference type="InterPro" id="IPR025669">
    <property type="entry name" value="AAA_dom"/>
</dbReference>
<gene>
    <name evidence="2" type="ORF">BS297_11205</name>
</gene>
<evidence type="ECO:0000313" key="3">
    <source>
        <dbReference type="Proteomes" id="UP000325576"/>
    </source>
</evidence>
<dbReference type="InterPro" id="IPR027417">
    <property type="entry name" value="P-loop_NTPase"/>
</dbReference>
<dbReference type="Proteomes" id="UP000325576">
    <property type="component" value="Unassembled WGS sequence"/>
</dbReference>
<comment type="caution">
    <text evidence="2">The sequence shown here is derived from an EMBL/GenBank/DDBJ whole genome shotgun (WGS) entry which is preliminary data.</text>
</comment>
<protein>
    <recommendedName>
        <fullName evidence="1">AAA domain-containing protein</fullName>
    </recommendedName>
</protein>
<dbReference type="InterPro" id="IPR050678">
    <property type="entry name" value="DNA_Partitioning_ATPase"/>
</dbReference>
<dbReference type="PANTHER" id="PTHR13696">
    <property type="entry name" value="P-LOOP CONTAINING NUCLEOSIDE TRIPHOSPHATE HYDROLASE"/>
    <property type="match status" value="1"/>
</dbReference>
<accession>A0A5N5E5D5</accession>
<dbReference type="Pfam" id="PF13614">
    <property type="entry name" value="AAA_31"/>
    <property type="match status" value="1"/>
</dbReference>
<evidence type="ECO:0000313" key="2">
    <source>
        <dbReference type="EMBL" id="KAB2585273.1"/>
    </source>
</evidence>
<organism evidence="2 3">
    <name type="scientific">Rhodococcus erythropolis</name>
    <name type="common">Arthrobacter picolinophilus</name>
    <dbReference type="NCBI Taxonomy" id="1833"/>
    <lineage>
        <taxon>Bacteria</taxon>
        <taxon>Bacillati</taxon>
        <taxon>Actinomycetota</taxon>
        <taxon>Actinomycetes</taxon>
        <taxon>Mycobacteriales</taxon>
        <taxon>Nocardiaceae</taxon>
        <taxon>Rhodococcus</taxon>
        <taxon>Rhodococcus erythropolis group</taxon>
    </lineage>
</organism>
<sequence length="252" mass="26392">MVNQKGGSGKSTTVLGLASAASARGLETLVIDLDPQCNASEALGIDYPVEGYTAADLLASDFSGAAVDAVHPSKWDHVSIIPADLDLADLDAVAGLGVEQRLRAALDDEEIRRRYPLILIDCPPSVGKLVSNALIAADSALVATEPSFMASRGVSKILQAIETIQRYYNPSLIVAGVLIGRVPAQGREALHRAAEIREALGDQVLPLVVPQRAAVAEAAGDRRPIHQVRPAVVEVTAAFDAALDRVLGEVAP</sequence>
<name>A0A5N5E5D5_RHOER</name>
<dbReference type="CDD" id="cd02042">
    <property type="entry name" value="ParAB_family"/>
    <property type="match status" value="1"/>
</dbReference>
<evidence type="ECO:0000259" key="1">
    <source>
        <dbReference type="Pfam" id="PF13614"/>
    </source>
</evidence>
<dbReference type="EMBL" id="MRBO01000351">
    <property type="protein sequence ID" value="KAB2585273.1"/>
    <property type="molecule type" value="Genomic_DNA"/>
</dbReference>
<proteinExistence type="predicted"/>
<dbReference type="Gene3D" id="3.40.50.300">
    <property type="entry name" value="P-loop containing nucleotide triphosphate hydrolases"/>
    <property type="match status" value="1"/>
</dbReference>
<feature type="domain" description="AAA" evidence="1">
    <location>
        <begin position="1"/>
        <end position="172"/>
    </location>
</feature>
<reference evidence="2 3" key="1">
    <citation type="journal article" date="2017" name="Poromechanics V (2013)">
        <title>Genomic Characterization of the Arsenic-Tolerant Actinobacterium, &lt;i&gt;Rhodococcus erythropolis&lt;/i&gt; S43.</title>
        <authorList>
            <person name="Retamal-Morales G."/>
            <person name="Mehnert M."/>
            <person name="Schwabe R."/>
            <person name="Tischler D."/>
            <person name="Schloemann M."/>
            <person name="Levican G.J."/>
        </authorList>
    </citation>
    <scope>NUCLEOTIDE SEQUENCE [LARGE SCALE GENOMIC DNA]</scope>
    <source>
        <strain evidence="2 3">S43</strain>
    </source>
</reference>
<dbReference type="PANTHER" id="PTHR13696:SF99">
    <property type="entry name" value="COBYRINIC ACID AC-DIAMIDE SYNTHASE"/>
    <property type="match status" value="1"/>
</dbReference>
<dbReference type="SUPFAM" id="SSF52540">
    <property type="entry name" value="P-loop containing nucleoside triphosphate hydrolases"/>
    <property type="match status" value="1"/>
</dbReference>